<feature type="transmembrane region" description="Helical" evidence="6">
    <location>
        <begin position="255"/>
        <end position="278"/>
    </location>
</feature>
<evidence type="ECO:0000313" key="9">
    <source>
        <dbReference type="EMBL" id="GHO89897.1"/>
    </source>
</evidence>
<keyword evidence="4 6" id="KW-1133">Transmembrane helix</keyword>
<dbReference type="InterPro" id="IPR036866">
    <property type="entry name" value="RibonucZ/Hydroxyglut_hydro"/>
</dbReference>
<dbReference type="InterPro" id="IPR025405">
    <property type="entry name" value="DUF4131"/>
</dbReference>
<evidence type="ECO:0000256" key="3">
    <source>
        <dbReference type="ARBA" id="ARBA00022692"/>
    </source>
</evidence>
<feature type="domain" description="ComEC/Rec2-related protein" evidence="7">
    <location>
        <begin position="242"/>
        <end position="515"/>
    </location>
</feature>
<dbReference type="EMBL" id="BNJJ01000052">
    <property type="protein sequence ID" value="GHO89897.1"/>
    <property type="molecule type" value="Genomic_DNA"/>
</dbReference>
<dbReference type="PANTHER" id="PTHR30619">
    <property type="entry name" value="DNA INTERNALIZATION/COMPETENCE PROTEIN COMEC/REC2"/>
    <property type="match status" value="1"/>
</dbReference>
<sequence>MGGKVLEPASTPGFALPGLSIVVVAAAWLAGILLASWFAFFPLLLLCAAIGTLLATVYYWRTTTMRQPLLALLFLILGAWRYTSILPGNDPLSIAHQISASVVKVQGTVSDEPRLTGRARLLKVSVERISRSGTSGWQTVHGTIEVQISGTSIEDVYGANYGDSLTLQGKLIAPQPHGPPDVLAQMTFPRLTVMSHGGNPLIVWLYRWRIHFATLIEQSLPQPTAALLIAIVLGLRTPPLAPLSQAFNVTGTAHLIVPSGFKVTLVAGLVISCTRWLYTGRLATIWSGSRSWRSWSHWLSTTIVLLCIGAYTILSGAGSAAIRSGVMGSLLVLAPRLDRTYNIYTALAFTATGMSLLDPLVLWDTGFQLSFLGTLGIVLFTPHIQQLLHPLTRVPGGHFLVETCAVTLAAQMATLPIFALTFQQISFIAPIANMLTVPLLGIVITLGLLLCSLGLLSALAGTICGWLVWPLLWYMSQSILICAALPGAYLSVTTLDSRLAWLYYLPLSLLLLFLVKRQSQRDHDYKQDHHKRLLSKRGRRLLYGTIAVIIILATGIASLHSQSTGAITIDFLHVGPAGKPAQGEAIFIRTADAKTVLIDGGLDVPSLSQELDSRLPSWQRSLDLVVLTVPRTDHLLGLQDVVTRYRVGTIVDAGMLHPSAAYARWRQTIQERQLLYRPLARGQVLAVGKYTSLQILWPAAQLHLSNNVQDNTLVIRLVAPGIRLLLLGAAAQSQYALSQLIGQTTNSTLPVDIVQIVGDARQPVRKELVTLVQQAHPSLLIETPPATQQKGQATNATAIKLPETLSRIHNLNTGKAGTIEITGNAQGWKVASP</sequence>
<dbReference type="SUPFAM" id="SSF56281">
    <property type="entry name" value="Metallo-hydrolase/oxidoreductase"/>
    <property type="match status" value="1"/>
</dbReference>
<name>A0ABQ3VUE1_9CHLR</name>
<comment type="subcellular location">
    <subcellularLocation>
        <location evidence="1">Cell membrane</location>
        <topology evidence="1">Multi-pass membrane protein</topology>
    </subcellularLocation>
</comment>
<gene>
    <name evidence="9" type="ORF">KSZ_79030</name>
</gene>
<feature type="transmembrane region" description="Helical" evidence="6">
    <location>
        <begin position="40"/>
        <end position="60"/>
    </location>
</feature>
<reference evidence="9 10" key="1">
    <citation type="journal article" date="2021" name="Int. J. Syst. Evol. Microbiol.">
        <title>Reticulibacter mediterranei gen. nov., sp. nov., within the new family Reticulibacteraceae fam. nov., and Ktedonospora formicarum gen. nov., sp. nov., Ktedonobacter robiniae sp. nov., Dictyobacter formicarum sp. nov. and Dictyobacter arantiisoli sp. nov., belonging to the class Ktedonobacteria.</title>
        <authorList>
            <person name="Yabe S."/>
            <person name="Zheng Y."/>
            <person name="Wang C.M."/>
            <person name="Sakai Y."/>
            <person name="Abe K."/>
            <person name="Yokota A."/>
            <person name="Donadio S."/>
            <person name="Cavaletti L."/>
            <person name="Monciardini P."/>
        </authorList>
    </citation>
    <scope>NUCLEOTIDE SEQUENCE [LARGE SCALE GENOMIC DNA]</scope>
    <source>
        <strain evidence="9 10">SOSP1-9</strain>
    </source>
</reference>
<feature type="transmembrane region" description="Helical" evidence="6">
    <location>
        <begin position="498"/>
        <end position="515"/>
    </location>
</feature>
<organism evidence="9 10">
    <name type="scientific">Dictyobacter formicarum</name>
    <dbReference type="NCBI Taxonomy" id="2778368"/>
    <lineage>
        <taxon>Bacteria</taxon>
        <taxon>Bacillati</taxon>
        <taxon>Chloroflexota</taxon>
        <taxon>Ktedonobacteria</taxon>
        <taxon>Ktedonobacterales</taxon>
        <taxon>Dictyobacteraceae</taxon>
        <taxon>Dictyobacter</taxon>
    </lineage>
</organism>
<dbReference type="NCBIfam" id="TIGR00360">
    <property type="entry name" value="ComEC_N-term"/>
    <property type="match status" value="1"/>
</dbReference>
<evidence type="ECO:0000256" key="2">
    <source>
        <dbReference type="ARBA" id="ARBA00022475"/>
    </source>
</evidence>
<comment type="caution">
    <text evidence="9">The sequence shown here is derived from an EMBL/GenBank/DDBJ whole genome shotgun (WGS) entry which is preliminary data.</text>
</comment>
<evidence type="ECO:0008006" key="11">
    <source>
        <dbReference type="Google" id="ProtNLM"/>
    </source>
</evidence>
<proteinExistence type="predicted"/>
<feature type="domain" description="DUF4131" evidence="8">
    <location>
        <begin position="41"/>
        <end position="177"/>
    </location>
</feature>
<dbReference type="Gene3D" id="3.60.15.10">
    <property type="entry name" value="Ribonuclease Z/Hydroxyacylglutathione hydrolase-like"/>
    <property type="match status" value="1"/>
</dbReference>
<keyword evidence="3 6" id="KW-0812">Transmembrane</keyword>
<evidence type="ECO:0000256" key="4">
    <source>
        <dbReference type="ARBA" id="ARBA00022989"/>
    </source>
</evidence>
<accession>A0ABQ3VUE1</accession>
<dbReference type="InterPro" id="IPR052159">
    <property type="entry name" value="Competence_DNA_uptake"/>
</dbReference>
<keyword evidence="2" id="KW-1003">Cell membrane</keyword>
<dbReference type="PANTHER" id="PTHR30619:SF7">
    <property type="entry name" value="BETA-LACTAMASE DOMAIN PROTEIN"/>
    <property type="match status" value="1"/>
</dbReference>
<dbReference type="Proteomes" id="UP000635565">
    <property type="component" value="Unassembled WGS sequence"/>
</dbReference>
<evidence type="ECO:0000313" key="10">
    <source>
        <dbReference type="Proteomes" id="UP000635565"/>
    </source>
</evidence>
<feature type="transmembrane region" description="Helical" evidence="6">
    <location>
        <begin position="541"/>
        <end position="559"/>
    </location>
</feature>
<feature type="transmembrane region" description="Helical" evidence="6">
    <location>
        <begin position="343"/>
        <end position="363"/>
    </location>
</feature>
<evidence type="ECO:0000259" key="7">
    <source>
        <dbReference type="Pfam" id="PF03772"/>
    </source>
</evidence>
<evidence type="ECO:0000256" key="6">
    <source>
        <dbReference type="SAM" id="Phobius"/>
    </source>
</evidence>
<dbReference type="RefSeq" id="WP_201367457.1">
    <property type="nucleotide sequence ID" value="NZ_BNJJ01000052.1"/>
</dbReference>
<dbReference type="Pfam" id="PF13567">
    <property type="entry name" value="DUF4131"/>
    <property type="match status" value="1"/>
</dbReference>
<dbReference type="Pfam" id="PF03772">
    <property type="entry name" value="Competence"/>
    <property type="match status" value="1"/>
</dbReference>
<evidence type="ECO:0000259" key="8">
    <source>
        <dbReference type="Pfam" id="PF13567"/>
    </source>
</evidence>
<keyword evidence="5 6" id="KW-0472">Membrane</keyword>
<keyword evidence="10" id="KW-1185">Reference proteome</keyword>
<feature type="transmembrane region" description="Helical" evidence="6">
    <location>
        <begin position="439"/>
        <end position="459"/>
    </location>
</feature>
<feature type="transmembrane region" description="Helical" evidence="6">
    <location>
        <begin position="12"/>
        <end position="34"/>
    </location>
</feature>
<feature type="transmembrane region" description="Helical" evidence="6">
    <location>
        <begin position="369"/>
        <end position="388"/>
    </location>
</feature>
<evidence type="ECO:0000256" key="5">
    <source>
        <dbReference type="ARBA" id="ARBA00023136"/>
    </source>
</evidence>
<feature type="transmembrane region" description="Helical" evidence="6">
    <location>
        <begin position="471"/>
        <end position="492"/>
    </location>
</feature>
<feature type="transmembrane region" description="Helical" evidence="6">
    <location>
        <begin position="400"/>
        <end position="419"/>
    </location>
</feature>
<dbReference type="InterPro" id="IPR004477">
    <property type="entry name" value="ComEC_N"/>
</dbReference>
<evidence type="ECO:0000256" key="1">
    <source>
        <dbReference type="ARBA" id="ARBA00004651"/>
    </source>
</evidence>
<feature type="transmembrane region" description="Helical" evidence="6">
    <location>
        <begin position="298"/>
        <end position="322"/>
    </location>
</feature>
<protein>
    <recommendedName>
        <fullName evidence="11">DNA internalization-related competence protein ComEC/Rec2</fullName>
    </recommendedName>
</protein>